<evidence type="ECO:0000256" key="4">
    <source>
        <dbReference type="ARBA" id="ARBA00023136"/>
    </source>
</evidence>
<evidence type="ECO:0000256" key="3">
    <source>
        <dbReference type="ARBA" id="ARBA00022989"/>
    </source>
</evidence>
<keyword evidence="6" id="KW-0808">Transferase</keyword>
<name>A0A1G7S1V0_CHIFI</name>
<dbReference type="GO" id="GO:0004671">
    <property type="term" value="F:protein C-terminal S-isoprenylcysteine carboxyl O-methyltransferase activity"/>
    <property type="evidence" value="ECO:0007669"/>
    <property type="project" value="InterPro"/>
</dbReference>
<dbReference type="STRING" id="104663.SAMN04488121_103705"/>
<dbReference type="GO" id="GO:0016020">
    <property type="term" value="C:membrane"/>
    <property type="evidence" value="ECO:0007669"/>
    <property type="project" value="UniProtKB-SubCell"/>
</dbReference>
<keyword evidence="4 5" id="KW-0472">Membrane</keyword>
<gene>
    <name evidence="6" type="ORF">SAMN04488121_103705</name>
</gene>
<feature type="transmembrane region" description="Helical" evidence="5">
    <location>
        <begin position="74"/>
        <end position="92"/>
    </location>
</feature>
<evidence type="ECO:0000256" key="1">
    <source>
        <dbReference type="ARBA" id="ARBA00004141"/>
    </source>
</evidence>
<keyword evidence="6" id="KW-0489">Methyltransferase</keyword>
<proteinExistence type="predicted"/>
<evidence type="ECO:0000313" key="7">
    <source>
        <dbReference type="Proteomes" id="UP000199045"/>
    </source>
</evidence>
<dbReference type="AlphaFoldDB" id="A0A1G7S1V0"/>
<evidence type="ECO:0000256" key="5">
    <source>
        <dbReference type="SAM" id="Phobius"/>
    </source>
</evidence>
<dbReference type="InterPro" id="IPR052527">
    <property type="entry name" value="Metal_cation-efflux_comp"/>
</dbReference>
<accession>A0A1G7S1V0</accession>
<dbReference type="Gene3D" id="1.20.120.1630">
    <property type="match status" value="1"/>
</dbReference>
<reference evidence="6 7" key="1">
    <citation type="submission" date="2016-10" db="EMBL/GenBank/DDBJ databases">
        <authorList>
            <person name="de Groot N.N."/>
        </authorList>
    </citation>
    <scope>NUCLEOTIDE SEQUENCE [LARGE SCALE GENOMIC DNA]</scope>
    <source>
        <strain evidence="6 7">DSM 527</strain>
    </source>
</reference>
<keyword evidence="3 5" id="KW-1133">Transmembrane helix</keyword>
<dbReference type="PANTHER" id="PTHR43847:SF1">
    <property type="entry name" value="BLL3993 PROTEIN"/>
    <property type="match status" value="1"/>
</dbReference>
<organism evidence="6 7">
    <name type="scientific">Chitinophaga filiformis</name>
    <name type="common">Myxococcus filiformis</name>
    <name type="synonym">Flexibacter filiformis</name>
    <dbReference type="NCBI Taxonomy" id="104663"/>
    <lineage>
        <taxon>Bacteria</taxon>
        <taxon>Pseudomonadati</taxon>
        <taxon>Bacteroidota</taxon>
        <taxon>Chitinophagia</taxon>
        <taxon>Chitinophagales</taxon>
        <taxon>Chitinophagaceae</taxon>
        <taxon>Chitinophaga</taxon>
    </lineage>
</organism>
<dbReference type="GO" id="GO:0032259">
    <property type="term" value="P:methylation"/>
    <property type="evidence" value="ECO:0007669"/>
    <property type="project" value="UniProtKB-KW"/>
</dbReference>
<evidence type="ECO:0000256" key="2">
    <source>
        <dbReference type="ARBA" id="ARBA00022692"/>
    </source>
</evidence>
<dbReference type="OrthoDB" id="5363370at2"/>
<keyword evidence="2 5" id="KW-0812">Transmembrane</keyword>
<protein>
    <submittedName>
        <fullName evidence="6">Uncharacterized protein YpbQ, isoprenylcysteine carboxyl methyltransferase (ICMT) family</fullName>
    </submittedName>
</protein>
<comment type="subcellular location">
    <subcellularLocation>
        <location evidence="1">Membrane</location>
        <topology evidence="1">Multi-pass membrane protein</topology>
    </subcellularLocation>
</comment>
<dbReference type="RefSeq" id="WP_089833446.1">
    <property type="nucleotide sequence ID" value="NZ_FNBN01000003.1"/>
</dbReference>
<evidence type="ECO:0000313" key="6">
    <source>
        <dbReference type="EMBL" id="SDG16986.1"/>
    </source>
</evidence>
<dbReference type="EMBL" id="FNBN01000003">
    <property type="protein sequence ID" value="SDG16986.1"/>
    <property type="molecule type" value="Genomic_DNA"/>
</dbReference>
<sequence length="176" mass="20253">MKTIILTVFFLTVLLRLISSVISGINERKLKKMGAVEYGKRNSLLLIVAHVLFYLSCITEGSMKGAFFYDNISYTGLTIFVASVAILYYVIYSLRHIWTLKLIIAPIEYHTINKSALFRLVKHPNYYLSVLPELVGFALFFHAWITLVAGMAIYLIPLVTRIREEEKVMKSQFNDY</sequence>
<dbReference type="InterPro" id="IPR007269">
    <property type="entry name" value="ICMT_MeTrfase"/>
</dbReference>
<feature type="transmembrane region" description="Helical" evidence="5">
    <location>
        <begin position="134"/>
        <end position="160"/>
    </location>
</feature>
<dbReference type="PANTHER" id="PTHR43847">
    <property type="entry name" value="BLL3993 PROTEIN"/>
    <property type="match status" value="1"/>
</dbReference>
<dbReference type="Proteomes" id="UP000199045">
    <property type="component" value="Unassembled WGS sequence"/>
</dbReference>
<feature type="transmembrane region" description="Helical" evidence="5">
    <location>
        <begin position="44"/>
        <end position="62"/>
    </location>
</feature>
<dbReference type="Pfam" id="PF04140">
    <property type="entry name" value="ICMT"/>
    <property type="match status" value="1"/>
</dbReference>